<dbReference type="STRING" id="930146.SAMN05192533_12046"/>
<feature type="domain" description="MEDS" evidence="1">
    <location>
        <begin position="20"/>
        <end position="172"/>
    </location>
</feature>
<dbReference type="RefSeq" id="WP_090749812.1">
    <property type="nucleotide sequence ID" value="NZ_FOBW01000020.1"/>
</dbReference>
<accession>A0A1H8JBL5</accession>
<dbReference type="EMBL" id="FOBW01000020">
    <property type="protein sequence ID" value="SEN77508.1"/>
    <property type="molecule type" value="Genomic_DNA"/>
</dbReference>
<organism evidence="2 3">
    <name type="scientific">Mesobacillus persicus</name>
    <dbReference type="NCBI Taxonomy" id="930146"/>
    <lineage>
        <taxon>Bacteria</taxon>
        <taxon>Bacillati</taxon>
        <taxon>Bacillota</taxon>
        <taxon>Bacilli</taxon>
        <taxon>Bacillales</taxon>
        <taxon>Bacillaceae</taxon>
        <taxon>Mesobacillus</taxon>
    </lineage>
</organism>
<dbReference type="Proteomes" id="UP000198553">
    <property type="component" value="Unassembled WGS sequence"/>
</dbReference>
<dbReference type="OrthoDB" id="2855396at2"/>
<evidence type="ECO:0000259" key="1">
    <source>
        <dbReference type="Pfam" id="PF14417"/>
    </source>
</evidence>
<protein>
    <submittedName>
        <fullName evidence="2">MEDS: MEthanogen/methylotroph, DcmR Sensory domain</fullName>
    </submittedName>
</protein>
<gene>
    <name evidence="2" type="ORF">SAMN05192533_12046</name>
</gene>
<sequence>MKGTFSELNQLVKEESKGVHIYYNITDSQAYINNLVAYIQSGVEQGDSILVIESERILPQIKIELAKVLTAEQLKTIHTINNFDYYCSSGSFQPAVIFEHLGKTLEPFIENNIPFRIWAHVEWGEQEGIIPILEEFENEADRVVTEQGMYLVCAYDKERVPESLETKLMKCHKYALVNNEIVLSNLYHQD</sequence>
<keyword evidence="3" id="KW-1185">Reference proteome</keyword>
<evidence type="ECO:0000313" key="3">
    <source>
        <dbReference type="Proteomes" id="UP000198553"/>
    </source>
</evidence>
<dbReference type="Pfam" id="PF14417">
    <property type="entry name" value="MEDS"/>
    <property type="match status" value="1"/>
</dbReference>
<dbReference type="AlphaFoldDB" id="A0A1H8JBL5"/>
<reference evidence="3" key="1">
    <citation type="submission" date="2016-10" db="EMBL/GenBank/DDBJ databases">
        <authorList>
            <person name="Varghese N."/>
            <person name="Submissions S."/>
        </authorList>
    </citation>
    <scope>NUCLEOTIDE SEQUENCE [LARGE SCALE GENOMIC DNA]</scope>
    <source>
        <strain evidence="3">B48,IBRC-M 10115,DSM 25386,CECT 8001</strain>
    </source>
</reference>
<evidence type="ECO:0000313" key="2">
    <source>
        <dbReference type="EMBL" id="SEN77508.1"/>
    </source>
</evidence>
<proteinExistence type="predicted"/>
<dbReference type="InterPro" id="IPR025847">
    <property type="entry name" value="MEDS_domain"/>
</dbReference>
<name>A0A1H8JBL5_9BACI</name>